<name>A0A0E3ZEY5_9BACT</name>
<dbReference type="SUPFAM" id="SSF53756">
    <property type="entry name" value="UDP-Glycosyltransferase/glycogen phosphorylase"/>
    <property type="match status" value="1"/>
</dbReference>
<proteinExistence type="predicted"/>
<protein>
    <recommendedName>
        <fullName evidence="3">Glycosyltransferase subfamily 4-like N-terminal domain-containing protein</fullName>
    </recommendedName>
</protein>
<evidence type="ECO:0000313" key="2">
    <source>
        <dbReference type="Proteomes" id="UP000033109"/>
    </source>
</evidence>
<organism evidence="1 2">
    <name type="scientific">Pontibacter korlensis</name>
    <dbReference type="NCBI Taxonomy" id="400092"/>
    <lineage>
        <taxon>Bacteria</taxon>
        <taxon>Pseudomonadati</taxon>
        <taxon>Bacteroidota</taxon>
        <taxon>Cytophagia</taxon>
        <taxon>Cytophagales</taxon>
        <taxon>Hymenobacteraceae</taxon>
        <taxon>Pontibacter</taxon>
    </lineage>
</organism>
<dbReference type="Proteomes" id="UP000033109">
    <property type="component" value="Chromosome"/>
</dbReference>
<dbReference type="OrthoDB" id="1100436at2"/>
<evidence type="ECO:0008006" key="3">
    <source>
        <dbReference type="Google" id="ProtNLM"/>
    </source>
</evidence>
<dbReference type="AlphaFoldDB" id="A0A0E3ZEY5"/>
<reference evidence="1 2" key="1">
    <citation type="journal article" date="2015" name="Sci. Rep.">
        <title>Unraveling adaptation of Pontibacter korlensis to radiation and infertility in desert through complete genome and comparative transcriptomic analysis.</title>
        <authorList>
            <person name="Dai J."/>
            <person name="Dai W."/>
            <person name="Qiu C."/>
            <person name="Yang Z."/>
            <person name="Zhang Y."/>
            <person name="Zhou M."/>
            <person name="Zhang L."/>
            <person name="Fang C."/>
            <person name="Gao Q."/>
            <person name="Yang Q."/>
            <person name="Li X."/>
            <person name="Wang Z."/>
            <person name="Wang Z."/>
            <person name="Jia Z."/>
            <person name="Chen X."/>
        </authorList>
    </citation>
    <scope>NUCLEOTIDE SEQUENCE [LARGE SCALE GENOMIC DNA]</scope>
    <source>
        <strain evidence="1 2">X14-1T</strain>
    </source>
</reference>
<accession>A0A0E3ZEY5</accession>
<dbReference type="RefSeq" id="WP_046311494.1">
    <property type="nucleotide sequence ID" value="NZ_CP009621.1"/>
</dbReference>
<keyword evidence="2" id="KW-1185">Reference proteome</keyword>
<dbReference type="KEGG" id="pko:PKOR_13815"/>
<evidence type="ECO:0000313" key="1">
    <source>
        <dbReference type="EMBL" id="AKD03979.1"/>
    </source>
</evidence>
<dbReference type="EMBL" id="CP009621">
    <property type="protein sequence ID" value="AKD03979.1"/>
    <property type="molecule type" value="Genomic_DNA"/>
</dbReference>
<sequence length="401" mass="45360">MRIVFLCGSLEIGKDGVSDYIRCLSTELIKQGNAVSAVALNDRFITEKIVETQNNDYISFSVLRIPSKTSASRKSLWAKKWVEEFAPNWVSLQFVPYAYNIKGLPFGLAKLLSSLSGPFKWHIMFHELWIEERRPLSTMIVSHLQQLIIRHCVHKLKPSLVHVSIPFNKQRLSRIGVQAAVLRLFGNILKRSPNALPVPFNNLPPTTKKILYFGTAPRGEFLEQVVSELVNFCIKVPSPISIVLVCGYTPMKDAFVQKLTETLSGYGILIVDCGFVESDVLSSLLTECTVGIARSEIRYLGKSGSAIAMLEHGLPIWVPKWKSEHALDYDFRDRLIFRDLISAIKCTERPEYFSLLPEVAQQFINHINHNFNDTARFYPTLSTRSSDGFHYSSQNTTISST</sequence>
<dbReference type="HOGENOM" id="CLU_745642_0_0_10"/>
<dbReference type="STRING" id="400092.PKOR_13815"/>
<dbReference type="PATRIC" id="fig|400092.3.peg.3009"/>
<gene>
    <name evidence="1" type="ORF">PKOR_13815</name>
</gene>